<evidence type="ECO:0000313" key="2">
    <source>
        <dbReference type="EMBL" id="KAK8852874.1"/>
    </source>
</evidence>
<keyword evidence="3" id="KW-1185">Reference proteome</keyword>
<dbReference type="EMBL" id="JAPFFF010000183">
    <property type="protein sequence ID" value="KAK8835338.1"/>
    <property type="molecule type" value="Genomic_DNA"/>
</dbReference>
<dbReference type="Proteomes" id="UP001470230">
    <property type="component" value="Unassembled WGS sequence"/>
</dbReference>
<comment type="caution">
    <text evidence="1">The sequence shown here is derived from an EMBL/GenBank/DDBJ whole genome shotgun (WGS) entry which is preliminary data.</text>
</comment>
<organism evidence="1 3">
    <name type="scientific">Tritrichomonas musculus</name>
    <dbReference type="NCBI Taxonomy" id="1915356"/>
    <lineage>
        <taxon>Eukaryota</taxon>
        <taxon>Metamonada</taxon>
        <taxon>Parabasalia</taxon>
        <taxon>Tritrichomonadida</taxon>
        <taxon>Tritrichomonadidae</taxon>
        <taxon>Tritrichomonas</taxon>
    </lineage>
</organism>
<gene>
    <name evidence="1" type="ORF">M9Y10_013496</name>
    <name evidence="2" type="ORF">M9Y10_017866</name>
</gene>
<sequence>MIQQSRVLDTYIFDSRIINCLFELLQLNDTEINMKIAQICTILSQHHPEMSFIFWDFMKSISDSYSTLDLVSEFIYNEVIFFCKNMSFLYSDLFTVMTNILTKNNQIANGNILMAIKKGIDHDIQEFINYFIDDTFIQMLLEQINISNLKSIKRESLILLTSFIPKLNQTIKFPLLDIKLILRLLNDQTLIFSILRYLNSIVIFHPSILFIENLPQNFDITLLIYEVLKKYNREVPFKIKTEASNLIALFIDKKIINITFLTKNYSQIFAVLLDYISIETIRSEFFILVLIEVCNQLITVGIKKDLIQQIFDENDAQNILDDCLAKSKDLIAHIQLLNNIVYS</sequence>
<proteinExistence type="predicted"/>
<name>A0ABR2GP10_9EUKA</name>
<reference evidence="1 3" key="1">
    <citation type="submission" date="2024-04" db="EMBL/GenBank/DDBJ databases">
        <title>Tritrichomonas musculus Genome.</title>
        <authorList>
            <person name="Alves-Ferreira E."/>
            <person name="Grigg M."/>
            <person name="Lorenzi H."/>
            <person name="Galac M."/>
        </authorList>
    </citation>
    <scope>NUCLEOTIDE SEQUENCE [LARGE SCALE GENOMIC DNA]</scope>
    <source>
        <strain evidence="1 3">EAF2021</strain>
    </source>
</reference>
<accession>A0ABR2GP10</accession>
<dbReference type="EMBL" id="JAPFFF010000023">
    <property type="protein sequence ID" value="KAK8852874.1"/>
    <property type="molecule type" value="Genomic_DNA"/>
</dbReference>
<protein>
    <submittedName>
        <fullName evidence="1">Uncharacterized protein</fullName>
    </submittedName>
</protein>
<evidence type="ECO:0000313" key="1">
    <source>
        <dbReference type="EMBL" id="KAK8835338.1"/>
    </source>
</evidence>
<evidence type="ECO:0000313" key="3">
    <source>
        <dbReference type="Proteomes" id="UP001470230"/>
    </source>
</evidence>